<dbReference type="Proteomes" id="UP000583944">
    <property type="component" value="Unassembled WGS sequence"/>
</dbReference>
<reference evidence="2 3" key="1">
    <citation type="journal article" date="2019" name="Genome Biol. Evol.">
        <title>Nanopore Sequencing Significantly Improves Genome Assembly of the Protozoan Parasite Trypanosoma cruzi.</title>
        <authorList>
            <person name="Diaz-Viraque F."/>
            <person name="Pita S."/>
            <person name="Greif G."/>
            <person name="de Souza R.C.M."/>
            <person name="Iraola G."/>
            <person name="Robello C."/>
        </authorList>
    </citation>
    <scope>NUCLEOTIDE SEQUENCE [LARGE SCALE GENOMIC DNA]</scope>
    <source>
        <strain evidence="2 3">Berenice</strain>
    </source>
</reference>
<feature type="compositionally biased region" description="Polar residues" evidence="1">
    <location>
        <begin position="1"/>
        <end position="13"/>
    </location>
</feature>
<dbReference type="VEuPathDB" id="TriTrypDB:ECC02_009641"/>
<proteinExistence type="predicted"/>
<organism evidence="2 3">
    <name type="scientific">Trypanosoma cruzi</name>
    <dbReference type="NCBI Taxonomy" id="5693"/>
    <lineage>
        <taxon>Eukaryota</taxon>
        <taxon>Discoba</taxon>
        <taxon>Euglenozoa</taxon>
        <taxon>Kinetoplastea</taxon>
        <taxon>Metakinetoplastina</taxon>
        <taxon>Trypanosomatida</taxon>
        <taxon>Trypanosomatidae</taxon>
        <taxon>Trypanosoma</taxon>
        <taxon>Schizotrypanum</taxon>
    </lineage>
</organism>
<evidence type="ECO:0000313" key="2">
    <source>
        <dbReference type="EMBL" id="KAF5217500.1"/>
    </source>
</evidence>
<dbReference type="EMBL" id="JABDHM010000133">
    <property type="protein sequence ID" value="KAF5217500.1"/>
    <property type="molecule type" value="Genomic_DNA"/>
</dbReference>
<sequence length="255" mass="29665">MADSTHANYSYHHTQTHTHAARGMDALNHNTSKTIKQNKKKKRGTTSAHTLIAPVKQNTHTGRERERSPTQCNGNKTETVTVLRPCSQAGRQRCVSCKKEHQRACMGVHAYIQWAHYVCASWDEVRARVHARGHTQRVSERRVCVRAVHGSLSLTLTRPPPQPHTQQQQEAKEGRWCGRLRCCCHCRHEKLCHVFCCLWLTLLRILHSEIPYHIFWLMQLHHRNSCRVMWRLQWIVGSDDCWLECLLCQCQTARL</sequence>
<accession>A0A7J6XU28</accession>
<dbReference type="AlphaFoldDB" id="A0A7J6XU28"/>
<evidence type="ECO:0000313" key="3">
    <source>
        <dbReference type="Proteomes" id="UP000583944"/>
    </source>
</evidence>
<comment type="caution">
    <text evidence="2">The sequence shown here is derived from an EMBL/GenBank/DDBJ whole genome shotgun (WGS) entry which is preliminary data.</text>
</comment>
<feature type="region of interest" description="Disordered" evidence="1">
    <location>
        <begin position="1"/>
        <end position="24"/>
    </location>
</feature>
<name>A0A7J6XU28_TRYCR</name>
<feature type="region of interest" description="Disordered" evidence="1">
    <location>
        <begin position="55"/>
        <end position="75"/>
    </location>
</feature>
<gene>
    <name evidence="2" type="ORF">ECC02_009641</name>
</gene>
<protein>
    <submittedName>
        <fullName evidence="2">Uncharacterized protein</fullName>
    </submittedName>
</protein>
<evidence type="ECO:0000256" key="1">
    <source>
        <dbReference type="SAM" id="MobiDB-lite"/>
    </source>
</evidence>